<dbReference type="InterPro" id="IPR012256">
    <property type="entry name" value="D_lactate_DH"/>
</dbReference>
<dbReference type="PANTHER" id="PTHR43716:SF1">
    <property type="entry name" value="D-2-HYDROXYGLUTARATE DEHYDROGENASE, MITOCHONDRIAL"/>
    <property type="match status" value="1"/>
</dbReference>
<dbReference type="InterPro" id="IPR016164">
    <property type="entry name" value="FAD-linked_Oxase-like_C"/>
</dbReference>
<comment type="catalytic activity">
    <reaction evidence="5 6">
        <text>(R)-lactate + a quinone = a quinol + pyruvate</text>
        <dbReference type="Rhea" id="RHEA:51468"/>
        <dbReference type="ChEBI" id="CHEBI:15361"/>
        <dbReference type="ChEBI" id="CHEBI:16004"/>
        <dbReference type="ChEBI" id="CHEBI:24646"/>
        <dbReference type="ChEBI" id="CHEBI:132124"/>
        <dbReference type="EC" id="1.1.5.12"/>
    </reaction>
</comment>
<dbReference type="InterPro" id="IPR015409">
    <property type="entry name" value="Lactate_DH_C"/>
</dbReference>
<keyword evidence="5" id="KW-0472">Membrane</keyword>
<evidence type="ECO:0000256" key="5">
    <source>
        <dbReference type="HAMAP-Rule" id="MF_02092"/>
    </source>
</evidence>
<dbReference type="Gene3D" id="3.30.43.10">
    <property type="entry name" value="Uridine Diphospho-n-acetylenolpyruvylglucosamine Reductase, domain 2"/>
    <property type="match status" value="1"/>
</dbReference>
<evidence type="ECO:0000313" key="9">
    <source>
        <dbReference type="Proteomes" id="UP001524587"/>
    </source>
</evidence>
<feature type="domain" description="FAD-binding PCMH-type" evidence="7">
    <location>
        <begin position="38"/>
        <end position="268"/>
    </location>
</feature>
<gene>
    <name evidence="5 8" type="primary">dld</name>
    <name evidence="8" type="ORF">NFI95_14035</name>
</gene>
<dbReference type="InterPro" id="IPR006094">
    <property type="entry name" value="Oxid_FAD_bind_N"/>
</dbReference>
<dbReference type="EC" id="1.1.5.12" evidence="5"/>
<dbReference type="SUPFAM" id="SSF56176">
    <property type="entry name" value="FAD-binding/transporter-associated domain-like"/>
    <property type="match status" value="1"/>
</dbReference>
<keyword evidence="5" id="KW-1003">Cell membrane</keyword>
<dbReference type="Gene3D" id="3.30.465.10">
    <property type="match status" value="1"/>
</dbReference>
<dbReference type="PANTHER" id="PTHR43716">
    <property type="entry name" value="D-2-HYDROXYGLUTARATE DEHYDROGENASE, MITOCHONDRIAL"/>
    <property type="match status" value="1"/>
</dbReference>
<dbReference type="PIRSF" id="PIRSF000101">
    <property type="entry name" value="D-lactate_dh"/>
    <property type="match status" value="1"/>
</dbReference>
<sequence>MRPGERALVSALSAIVGRKHVLTGPARTRRFRHGYRTGEGPCLAVARPGTLLEQWRVVQACVAADCIVLMQAANTGLTGGSTPDGDDYDRPIVIVSTLRMNRVRLLGGGRQALCFPGATLDLLERTLKPLGREPHSVIGSSCLGASVMGGVANNSGGALVRRGPVYTELSLFARVDRDGRLALVNKLGIALGADPETILDRLDRDAWSEDAVSWEGGRAHDADYATRVRDTHASEPARFNADPGRLQDASGSAGKLILFAVRLDTFPAEPDAVCFYAGTDLPERFATLRRRILEAPQTLPIACEYIHRDAFDLADRYGKDTVLLISRLGTARLPGLFALKARVDRIAERVPFLPDTLSDRVMQRIGALFPDHLPARMRQFRDRFAHHLLIKVSAADAEAMCGLLTEILGAEGFFRCSASEASRAFLHRFATAGAAVRYRALHPRSVPDIVAIDVALPRNAQDWFERLPADFDALTTHRLYYGHFLCHVLHQDYIPRPGVDPHALEQRILDTLTARGAHAPAEHNVGHLYQAPPSLAGHYRELDPCNCFNPGIGRTSKLRCWGEAA</sequence>
<dbReference type="InterPro" id="IPR016166">
    <property type="entry name" value="FAD-bd_PCMH"/>
</dbReference>
<keyword evidence="3 5" id="KW-0274">FAD</keyword>
<keyword evidence="2 5" id="KW-0285">Flavoprotein</keyword>
<keyword evidence="4 5" id="KW-0560">Oxidoreductase</keyword>
<dbReference type="InterPro" id="IPR036318">
    <property type="entry name" value="FAD-bd_PCMH-like_sf"/>
</dbReference>
<comment type="function">
    <text evidence="5 6">Catalyzes the oxidation of D-lactate to pyruvate.</text>
</comment>
<evidence type="ECO:0000256" key="6">
    <source>
        <dbReference type="PIRNR" id="PIRNR000101"/>
    </source>
</evidence>
<reference evidence="8 9" key="1">
    <citation type="submission" date="2022-06" db="EMBL/GenBank/DDBJ databases">
        <title>Endosaccharibacter gen. nov., sp. nov., endophytic bacteria isolated from sugarcane.</title>
        <authorList>
            <person name="Pitiwittayakul N."/>
            <person name="Yukphan P."/>
            <person name="Charoenyingcharoen P."/>
            <person name="Tanasupawat S."/>
        </authorList>
    </citation>
    <scope>NUCLEOTIDE SEQUENCE [LARGE SCALE GENOMIC DNA]</scope>
    <source>
        <strain evidence="8 9">KSS8</strain>
    </source>
</reference>
<evidence type="ECO:0000256" key="2">
    <source>
        <dbReference type="ARBA" id="ARBA00022630"/>
    </source>
</evidence>
<dbReference type="NCBIfam" id="NF008387">
    <property type="entry name" value="PRK11183.1"/>
    <property type="match status" value="1"/>
</dbReference>
<proteinExistence type="inferred from homology"/>
<keyword evidence="5" id="KW-0997">Cell inner membrane</keyword>
<feature type="binding site" evidence="5">
    <location>
        <position position="146"/>
    </location>
    <ligand>
        <name>FAD</name>
        <dbReference type="ChEBI" id="CHEBI:57692"/>
    </ligand>
</feature>
<feature type="binding site" evidence="5">
    <location>
        <position position="156"/>
    </location>
    <ligand>
        <name>FAD</name>
        <dbReference type="ChEBI" id="CHEBI:57692"/>
    </ligand>
</feature>
<dbReference type="EMBL" id="JAMSKV010000013">
    <property type="protein sequence ID" value="MCQ8279561.1"/>
    <property type="molecule type" value="Genomic_DNA"/>
</dbReference>
<accession>A0ABT1W9I8</accession>
<keyword evidence="9" id="KW-1185">Reference proteome</keyword>
<dbReference type="Pfam" id="PF09330">
    <property type="entry name" value="Lact-deh-memb"/>
    <property type="match status" value="1"/>
</dbReference>
<dbReference type="Pfam" id="PF01565">
    <property type="entry name" value="FAD_binding_4"/>
    <property type="match status" value="1"/>
</dbReference>
<dbReference type="Proteomes" id="UP001524587">
    <property type="component" value="Unassembled WGS sequence"/>
</dbReference>
<dbReference type="Gene3D" id="3.30.1370.20">
    <property type="entry name" value="D-lactate dehydrogenase, cap domain, subdomain 2"/>
    <property type="match status" value="1"/>
</dbReference>
<dbReference type="PROSITE" id="PS51387">
    <property type="entry name" value="FAD_PCMH"/>
    <property type="match status" value="1"/>
</dbReference>
<dbReference type="HAMAP" id="MF_02092">
    <property type="entry name" value="DLDH_Dld"/>
    <property type="match status" value="1"/>
</dbReference>
<feature type="binding site" evidence="5">
    <location>
        <position position="139"/>
    </location>
    <ligand>
        <name>FAD</name>
        <dbReference type="ChEBI" id="CHEBI:57692"/>
    </ligand>
</feature>
<name>A0ABT1W9I8_9PROT</name>
<evidence type="ECO:0000313" key="8">
    <source>
        <dbReference type="EMBL" id="MCQ8279561.1"/>
    </source>
</evidence>
<comment type="cofactor">
    <cofactor evidence="1 5 6">
        <name>FAD</name>
        <dbReference type="ChEBI" id="CHEBI:57692"/>
    </cofactor>
</comment>
<protein>
    <recommendedName>
        <fullName evidence="5">Quinone-dependent D-lactate dehydrogenase</fullName>
        <ecNumber evidence="5">1.1.5.12</ecNumber>
    </recommendedName>
    <alternativeName>
        <fullName evidence="5">D-lactate dehydrogenase</fullName>
        <shortName evidence="5">D-LDH</shortName>
    </alternativeName>
</protein>
<feature type="binding site" evidence="5">
    <location>
        <begin position="80"/>
        <end position="81"/>
    </location>
    <ligand>
        <name>FAD</name>
        <dbReference type="ChEBI" id="CHEBI:57692"/>
    </ligand>
</feature>
<evidence type="ECO:0000256" key="4">
    <source>
        <dbReference type="ARBA" id="ARBA00023002"/>
    </source>
</evidence>
<keyword evidence="5 6" id="KW-0874">Quinone</keyword>
<dbReference type="Gene3D" id="3.30.70.610">
    <property type="entry name" value="D-lactate dehydrogenase, cap domain, subdomain 1"/>
    <property type="match status" value="2"/>
</dbReference>
<evidence type="ECO:0000259" key="7">
    <source>
        <dbReference type="PROSITE" id="PS51387"/>
    </source>
</evidence>
<comment type="caution">
    <text evidence="8">The sequence shown here is derived from an EMBL/GenBank/DDBJ whole genome shotgun (WGS) entry which is preliminary data.</text>
</comment>
<dbReference type="GO" id="GO:0008720">
    <property type="term" value="F:D-lactate dehydrogenase (NAD+) activity"/>
    <property type="evidence" value="ECO:0007669"/>
    <property type="project" value="UniProtKB-EC"/>
</dbReference>
<evidence type="ECO:0000256" key="1">
    <source>
        <dbReference type="ARBA" id="ARBA00001974"/>
    </source>
</evidence>
<evidence type="ECO:0000256" key="3">
    <source>
        <dbReference type="ARBA" id="ARBA00022827"/>
    </source>
</evidence>
<feature type="binding site" evidence="5">
    <location>
        <position position="258"/>
    </location>
    <ligand>
        <name>FAD</name>
        <dbReference type="ChEBI" id="CHEBI:57692"/>
    </ligand>
</feature>
<organism evidence="8 9">
    <name type="scientific">Endosaccharibacter trunci</name>
    <dbReference type="NCBI Taxonomy" id="2812733"/>
    <lineage>
        <taxon>Bacteria</taxon>
        <taxon>Pseudomonadati</taxon>
        <taxon>Pseudomonadota</taxon>
        <taxon>Alphaproteobacteria</taxon>
        <taxon>Acetobacterales</taxon>
        <taxon>Acetobacteraceae</taxon>
        <taxon>Endosaccharibacter</taxon>
    </lineage>
</organism>
<dbReference type="InterPro" id="IPR016173">
    <property type="entry name" value="D-lactate_DH_C-sub2"/>
</dbReference>
<dbReference type="SUPFAM" id="SSF55103">
    <property type="entry name" value="FAD-linked oxidases, C-terminal domain"/>
    <property type="match status" value="1"/>
</dbReference>
<dbReference type="InterPro" id="IPR051264">
    <property type="entry name" value="FAD-oxidored/transferase_4"/>
</dbReference>
<comment type="subcellular location">
    <subcellularLocation>
        <location evidence="5">Cell inner membrane</location>
        <topology evidence="5">Peripheral membrane protein</topology>
        <orientation evidence="5">Cytoplasmic side</orientation>
    </subcellularLocation>
</comment>
<dbReference type="InterPro" id="IPR016167">
    <property type="entry name" value="FAD-bd_PCMH_sub1"/>
</dbReference>
<dbReference type="RefSeq" id="WP_422865040.1">
    <property type="nucleotide sequence ID" value="NZ_JAMSKV010000013.1"/>
</dbReference>
<feature type="binding site" evidence="5">
    <location>
        <begin position="72"/>
        <end position="76"/>
    </location>
    <ligand>
        <name>FAD</name>
        <dbReference type="ChEBI" id="CHEBI:57692"/>
    </ligand>
</feature>
<comment type="similarity">
    <text evidence="5">Belongs to the quinone-dependent D-lactate dehydrogenase family.</text>
</comment>
<dbReference type="InterPro" id="IPR016172">
    <property type="entry name" value="D-lactate_DH_C-sub1"/>
</dbReference>
<dbReference type="InterPro" id="IPR016169">
    <property type="entry name" value="FAD-bd_PCMH_sub2"/>
</dbReference>